<protein>
    <submittedName>
        <fullName evidence="1">Uncharacterized protein</fullName>
    </submittedName>
</protein>
<accession>A0A8X6KDA0</accession>
<reference evidence="1" key="1">
    <citation type="submission" date="2020-07" db="EMBL/GenBank/DDBJ databases">
        <title>Multicomponent nature underlies the extraordinary mechanical properties of spider dragline silk.</title>
        <authorList>
            <person name="Kono N."/>
            <person name="Nakamura H."/>
            <person name="Mori M."/>
            <person name="Yoshida Y."/>
            <person name="Ohtoshi R."/>
            <person name="Malay A.D."/>
            <person name="Moran D.A.P."/>
            <person name="Tomita M."/>
            <person name="Numata K."/>
            <person name="Arakawa K."/>
        </authorList>
    </citation>
    <scope>NUCLEOTIDE SEQUENCE</scope>
</reference>
<proteinExistence type="predicted"/>
<dbReference type="Proteomes" id="UP000887116">
    <property type="component" value="Unassembled WGS sequence"/>
</dbReference>
<evidence type="ECO:0000313" key="2">
    <source>
        <dbReference type="Proteomes" id="UP000887116"/>
    </source>
</evidence>
<sequence>MFPKKKTDWLMSNESLVRSFNNNSDYLIDMLLTRNRNLFVVRKRSGRYVLGVIRSAGNYLKIMPKVTMSYDAINAFDPQESAEGKLRYGGSFKTTKTAPEICTVNGEVAIDERTARNYVYDKFKSAPHSGRSVESVVKSD</sequence>
<organism evidence="1 2">
    <name type="scientific">Trichonephila clavata</name>
    <name type="common">Joro spider</name>
    <name type="synonym">Nephila clavata</name>
    <dbReference type="NCBI Taxonomy" id="2740835"/>
    <lineage>
        <taxon>Eukaryota</taxon>
        <taxon>Metazoa</taxon>
        <taxon>Ecdysozoa</taxon>
        <taxon>Arthropoda</taxon>
        <taxon>Chelicerata</taxon>
        <taxon>Arachnida</taxon>
        <taxon>Araneae</taxon>
        <taxon>Araneomorphae</taxon>
        <taxon>Entelegynae</taxon>
        <taxon>Araneoidea</taxon>
        <taxon>Nephilidae</taxon>
        <taxon>Trichonephila</taxon>
    </lineage>
</organism>
<keyword evidence="2" id="KW-1185">Reference proteome</keyword>
<gene>
    <name evidence="1" type="ORF">TNCT_572402</name>
</gene>
<name>A0A8X6KDA0_TRICU</name>
<dbReference type="EMBL" id="BMAO01020822">
    <property type="protein sequence ID" value="GFQ70144.1"/>
    <property type="molecule type" value="Genomic_DNA"/>
</dbReference>
<comment type="caution">
    <text evidence="1">The sequence shown here is derived from an EMBL/GenBank/DDBJ whole genome shotgun (WGS) entry which is preliminary data.</text>
</comment>
<evidence type="ECO:0000313" key="1">
    <source>
        <dbReference type="EMBL" id="GFQ70144.1"/>
    </source>
</evidence>
<dbReference type="AlphaFoldDB" id="A0A8X6KDA0"/>